<dbReference type="EMBL" id="QAOH01000001">
    <property type="protein sequence ID" value="PTQ75865.1"/>
    <property type="molecule type" value="Genomic_DNA"/>
</dbReference>
<evidence type="ECO:0000313" key="2">
    <source>
        <dbReference type="Proteomes" id="UP000244077"/>
    </source>
</evidence>
<dbReference type="SUPFAM" id="SSF53187">
    <property type="entry name" value="Zn-dependent exopeptidases"/>
    <property type="match status" value="1"/>
</dbReference>
<dbReference type="AlphaFoldDB" id="A0A2T5HWD6"/>
<dbReference type="InterPro" id="IPR010247">
    <property type="entry name" value="HutG_amidohyd"/>
</dbReference>
<keyword evidence="2" id="KW-1185">Reference proteome</keyword>
<dbReference type="NCBIfam" id="TIGR02017">
    <property type="entry name" value="hutG_amidohyd"/>
    <property type="match status" value="1"/>
</dbReference>
<evidence type="ECO:0000313" key="1">
    <source>
        <dbReference type="EMBL" id="PTQ75865.1"/>
    </source>
</evidence>
<organism evidence="1 2">
    <name type="scientific">Celeribacter persicus</name>
    <dbReference type="NCBI Taxonomy" id="1651082"/>
    <lineage>
        <taxon>Bacteria</taxon>
        <taxon>Pseudomonadati</taxon>
        <taxon>Pseudomonadota</taxon>
        <taxon>Alphaproteobacteria</taxon>
        <taxon>Rhodobacterales</taxon>
        <taxon>Roseobacteraceae</taxon>
        <taxon>Celeribacter</taxon>
    </lineage>
</organism>
<dbReference type="Pfam" id="PF05013">
    <property type="entry name" value="FGase"/>
    <property type="match status" value="1"/>
</dbReference>
<dbReference type="Gene3D" id="3.40.630.40">
    <property type="entry name" value="Zn-dependent exopeptidases"/>
    <property type="match status" value="1"/>
</dbReference>
<dbReference type="InterPro" id="IPR007709">
    <property type="entry name" value="N-FG_amidohydro"/>
</dbReference>
<sequence length="269" mass="29528">MEPVLITRGNSPLVLGFPHTGTHVPDDIHAKLNDEGQLLRDTDWHIEKLYDGLIEGATMVQATFHRYVIDANRDPSGQSLYPGQTTTGLVPETTFDNVPIWREGEEPDADEITRRTALFHAPYHAALAAELARVKALHGYAVLYDCHSIRSVIPWLFEGTLPDFNIGTDMGRSCDPLIEAAAHAGTQAMGRTEVLNGRFRGGWTTRHYGQPDTGIHAIQMELAQASHLDTEAPPFALSDAKCAILRPQLTDILTRILCAAKAAGRAPQH</sequence>
<dbReference type="OrthoDB" id="8716700at2"/>
<reference evidence="1 2" key="1">
    <citation type="submission" date="2018-04" db="EMBL/GenBank/DDBJ databases">
        <title>Genomic Encyclopedia of Archaeal and Bacterial Type Strains, Phase II (KMG-II): from individual species to whole genera.</title>
        <authorList>
            <person name="Goeker M."/>
        </authorList>
    </citation>
    <scope>NUCLEOTIDE SEQUENCE [LARGE SCALE GENOMIC DNA]</scope>
    <source>
        <strain evidence="1 2">DSM 100434</strain>
    </source>
</reference>
<dbReference type="RefSeq" id="WP_107814856.1">
    <property type="nucleotide sequence ID" value="NZ_QAOH01000001.1"/>
</dbReference>
<name>A0A2T5HWD6_9RHOB</name>
<accession>A0A2T5HWD6</accession>
<dbReference type="Proteomes" id="UP000244077">
    <property type="component" value="Unassembled WGS sequence"/>
</dbReference>
<protein>
    <submittedName>
        <fullName evidence="1">Formiminoglutamase</fullName>
    </submittedName>
</protein>
<comment type="caution">
    <text evidence="1">The sequence shown here is derived from an EMBL/GenBank/DDBJ whole genome shotgun (WGS) entry which is preliminary data.</text>
</comment>
<proteinExistence type="predicted"/>
<gene>
    <name evidence="1" type="ORF">C8N42_101407</name>
</gene>